<dbReference type="Proteomes" id="UP000696931">
    <property type="component" value="Unassembled WGS sequence"/>
</dbReference>
<organism evidence="2 3">
    <name type="scientific">Eiseniibacteriota bacterium</name>
    <dbReference type="NCBI Taxonomy" id="2212470"/>
    <lineage>
        <taxon>Bacteria</taxon>
        <taxon>Candidatus Eiseniibacteriota</taxon>
    </lineage>
</organism>
<accession>A0A933SD36</accession>
<dbReference type="Pfam" id="PF08241">
    <property type="entry name" value="Methyltransf_11"/>
    <property type="match status" value="1"/>
</dbReference>
<evidence type="ECO:0000313" key="3">
    <source>
        <dbReference type="Proteomes" id="UP000696931"/>
    </source>
</evidence>
<dbReference type="Gene3D" id="3.40.50.150">
    <property type="entry name" value="Vaccinia Virus protein VP39"/>
    <property type="match status" value="1"/>
</dbReference>
<protein>
    <submittedName>
        <fullName evidence="2">Methyltransferase domain-containing protein</fullName>
    </submittedName>
</protein>
<evidence type="ECO:0000313" key="2">
    <source>
        <dbReference type="EMBL" id="MBI5170164.1"/>
    </source>
</evidence>
<dbReference type="InterPro" id="IPR013216">
    <property type="entry name" value="Methyltransf_11"/>
</dbReference>
<feature type="domain" description="Methyltransferase type 11" evidence="1">
    <location>
        <begin position="45"/>
        <end position="131"/>
    </location>
</feature>
<dbReference type="SUPFAM" id="SSF53335">
    <property type="entry name" value="S-adenosyl-L-methionine-dependent methyltransferases"/>
    <property type="match status" value="1"/>
</dbReference>
<dbReference type="CDD" id="cd02440">
    <property type="entry name" value="AdoMet_MTases"/>
    <property type="match status" value="1"/>
</dbReference>
<dbReference type="GO" id="GO:0032259">
    <property type="term" value="P:methylation"/>
    <property type="evidence" value="ECO:0007669"/>
    <property type="project" value="UniProtKB-KW"/>
</dbReference>
<dbReference type="AlphaFoldDB" id="A0A933SD36"/>
<name>A0A933SD36_UNCEI</name>
<proteinExistence type="predicted"/>
<evidence type="ECO:0000259" key="1">
    <source>
        <dbReference type="Pfam" id="PF08241"/>
    </source>
</evidence>
<gene>
    <name evidence="2" type="ORF">HZA61_11790</name>
</gene>
<keyword evidence="2" id="KW-0808">Transferase</keyword>
<comment type="caution">
    <text evidence="2">The sequence shown here is derived from an EMBL/GenBank/DDBJ whole genome shotgun (WGS) entry which is preliminary data.</text>
</comment>
<dbReference type="PANTHER" id="PTHR43591:SF24">
    <property type="entry name" value="2-METHOXY-6-POLYPRENYL-1,4-BENZOQUINOL METHYLASE, MITOCHONDRIAL"/>
    <property type="match status" value="1"/>
</dbReference>
<dbReference type="EMBL" id="JACRIW010000082">
    <property type="protein sequence ID" value="MBI5170164.1"/>
    <property type="molecule type" value="Genomic_DNA"/>
</dbReference>
<sequence length="237" mass="26767">MSGLWRRVSGGATGKWSFWKFNWLANHKIIRALEKARPYAKGELLDMGCGAKPFAPIFDGQVTRYWGTDLSQSQYLGGARLDAFAKAEQQPFRAGSFDTVMGLSMLTYLPEPVRMIEEAHRVLRPGGVLILEFTQMVPLHDEPWDFFRFTRYGAKHLLEQAGFTPVEYIPIGGIWSRVGLSTIAGLNRINRGPTRVITEIPVRLLYMVVQLACEGLDRLFGDSREVLSHLVVARRNP</sequence>
<dbReference type="PANTHER" id="PTHR43591">
    <property type="entry name" value="METHYLTRANSFERASE"/>
    <property type="match status" value="1"/>
</dbReference>
<dbReference type="GO" id="GO:0008757">
    <property type="term" value="F:S-adenosylmethionine-dependent methyltransferase activity"/>
    <property type="evidence" value="ECO:0007669"/>
    <property type="project" value="InterPro"/>
</dbReference>
<keyword evidence="2" id="KW-0489">Methyltransferase</keyword>
<dbReference type="InterPro" id="IPR029063">
    <property type="entry name" value="SAM-dependent_MTases_sf"/>
</dbReference>
<reference evidence="2" key="1">
    <citation type="submission" date="2020-07" db="EMBL/GenBank/DDBJ databases">
        <title>Huge and variable diversity of episymbiotic CPR bacteria and DPANN archaea in groundwater ecosystems.</title>
        <authorList>
            <person name="He C.Y."/>
            <person name="Keren R."/>
            <person name="Whittaker M."/>
            <person name="Farag I.F."/>
            <person name="Doudna J."/>
            <person name="Cate J.H.D."/>
            <person name="Banfield J.F."/>
        </authorList>
    </citation>
    <scope>NUCLEOTIDE SEQUENCE</scope>
    <source>
        <strain evidence="2">NC_groundwater_1813_Pr3_B-0.1um_71_17</strain>
    </source>
</reference>